<sequence>MLVVTGGLGALGGVVALHAVTAWGARDVVLLSRHAGDGEVAERVAALEVLGARVRVVSCDVADRAALAAGLADVGEVRMVVHAAGVLDDGLLESLTPERVEGVLAAKVDGAWNLHELGVERGWRLGGFVLFSSLAAVTGSAGQGAYGAGNAYLDALAAHRHGLGLPAVSVAWGLWQERSRITAGLTDTDRARMQRQGVLPLDTQAALRLLDTALTTAEPNLVA</sequence>
<dbReference type="InterPro" id="IPR013968">
    <property type="entry name" value="PKS_KR"/>
</dbReference>
<accession>A0ABT0ZN55</accession>
<protein>
    <submittedName>
        <fullName evidence="4">SDR family NAD(P)-dependent oxidoreductase</fullName>
    </submittedName>
</protein>
<dbReference type="InterPro" id="IPR057326">
    <property type="entry name" value="KR_dom"/>
</dbReference>
<dbReference type="Proteomes" id="UP001523219">
    <property type="component" value="Unassembled WGS sequence"/>
</dbReference>
<dbReference type="SUPFAM" id="SSF51735">
    <property type="entry name" value="NAD(P)-binding Rossmann-fold domains"/>
    <property type="match status" value="1"/>
</dbReference>
<dbReference type="PANTHER" id="PTHR43775">
    <property type="entry name" value="FATTY ACID SYNTHASE"/>
    <property type="match status" value="1"/>
</dbReference>
<dbReference type="Pfam" id="PF08659">
    <property type="entry name" value="KR"/>
    <property type="match status" value="1"/>
</dbReference>
<evidence type="ECO:0000259" key="3">
    <source>
        <dbReference type="SMART" id="SM00822"/>
    </source>
</evidence>
<dbReference type="InterPro" id="IPR036291">
    <property type="entry name" value="NAD(P)-bd_dom_sf"/>
</dbReference>
<comment type="caution">
    <text evidence="4">The sequence shown here is derived from an EMBL/GenBank/DDBJ whole genome shotgun (WGS) entry which is preliminary data.</text>
</comment>
<dbReference type="Gene3D" id="3.40.50.720">
    <property type="entry name" value="NAD(P)-binding Rossmann-like Domain"/>
    <property type="match status" value="1"/>
</dbReference>
<keyword evidence="2" id="KW-0511">Multifunctional enzyme</keyword>
<feature type="domain" description="Ketoreductase" evidence="3">
    <location>
        <begin position="3"/>
        <end position="178"/>
    </location>
</feature>
<evidence type="ECO:0000256" key="1">
    <source>
        <dbReference type="ARBA" id="ARBA00022679"/>
    </source>
</evidence>
<keyword evidence="5" id="KW-1185">Reference proteome</keyword>
<proteinExistence type="predicted"/>
<evidence type="ECO:0000256" key="2">
    <source>
        <dbReference type="ARBA" id="ARBA00023268"/>
    </source>
</evidence>
<keyword evidence="1" id="KW-0808">Transferase</keyword>
<gene>
    <name evidence="4" type="ORF">NGF19_30295</name>
</gene>
<dbReference type="EMBL" id="JAMWMR010000085">
    <property type="protein sequence ID" value="MCN9245021.1"/>
    <property type="molecule type" value="Genomic_DNA"/>
</dbReference>
<organism evidence="4 5">
    <name type="scientific">Streptomyces macrolidinus</name>
    <dbReference type="NCBI Taxonomy" id="2952607"/>
    <lineage>
        <taxon>Bacteria</taxon>
        <taxon>Bacillati</taxon>
        <taxon>Actinomycetota</taxon>
        <taxon>Actinomycetes</taxon>
        <taxon>Kitasatosporales</taxon>
        <taxon>Streptomycetaceae</taxon>
        <taxon>Streptomyces</taxon>
    </lineage>
</organism>
<evidence type="ECO:0000313" key="4">
    <source>
        <dbReference type="EMBL" id="MCN9245021.1"/>
    </source>
</evidence>
<reference evidence="4 5" key="1">
    <citation type="submission" date="2022-05" db="EMBL/GenBank/DDBJ databases">
        <title>Streptomyces sp. nov. RY43-2 isolated from soil of a peat swamp forest.</title>
        <authorList>
            <person name="Kanchanasin P."/>
            <person name="Tanasupawat S."/>
            <person name="Phongsopitanun W."/>
        </authorList>
    </citation>
    <scope>NUCLEOTIDE SEQUENCE [LARGE SCALE GENOMIC DNA]</scope>
    <source>
        <strain evidence="4 5">RY43-2</strain>
    </source>
</reference>
<dbReference type="SMART" id="SM00822">
    <property type="entry name" value="PKS_KR"/>
    <property type="match status" value="1"/>
</dbReference>
<feature type="non-terminal residue" evidence="4">
    <location>
        <position position="223"/>
    </location>
</feature>
<dbReference type="InterPro" id="IPR050091">
    <property type="entry name" value="PKS_NRPS_Biosynth_Enz"/>
</dbReference>
<name>A0ABT0ZN55_9ACTN</name>
<dbReference type="PANTHER" id="PTHR43775:SF51">
    <property type="entry name" value="INACTIVE PHENOLPHTHIOCEROL SYNTHESIS POLYKETIDE SYNTHASE TYPE I PKS1-RELATED"/>
    <property type="match status" value="1"/>
</dbReference>
<evidence type="ECO:0000313" key="5">
    <source>
        <dbReference type="Proteomes" id="UP001523219"/>
    </source>
</evidence>